<dbReference type="EMBL" id="HG994591">
    <property type="protein sequence ID" value="CAF2816431.1"/>
    <property type="molecule type" value="Genomic_DNA"/>
</dbReference>
<evidence type="ECO:0000313" key="3">
    <source>
        <dbReference type="Proteomes" id="UP000675881"/>
    </source>
</evidence>
<gene>
    <name evidence="2" type="ORF">LSAA_3621</name>
</gene>
<feature type="compositionally biased region" description="Basic residues" evidence="1">
    <location>
        <begin position="80"/>
        <end position="105"/>
    </location>
</feature>
<reference evidence="2" key="1">
    <citation type="submission" date="2021-02" db="EMBL/GenBank/DDBJ databases">
        <authorList>
            <person name="Bekaert M."/>
        </authorList>
    </citation>
    <scope>NUCLEOTIDE SEQUENCE</scope>
    <source>
        <strain evidence="2">IoA-00</strain>
    </source>
</reference>
<feature type="compositionally biased region" description="Basic and acidic residues" evidence="1">
    <location>
        <begin position="38"/>
        <end position="52"/>
    </location>
</feature>
<organism evidence="2 3">
    <name type="scientific">Lepeophtheirus salmonis</name>
    <name type="common">Salmon louse</name>
    <name type="synonym">Caligus salmonis</name>
    <dbReference type="NCBI Taxonomy" id="72036"/>
    <lineage>
        <taxon>Eukaryota</taxon>
        <taxon>Metazoa</taxon>
        <taxon>Ecdysozoa</taxon>
        <taxon>Arthropoda</taxon>
        <taxon>Crustacea</taxon>
        <taxon>Multicrustacea</taxon>
        <taxon>Hexanauplia</taxon>
        <taxon>Copepoda</taxon>
        <taxon>Siphonostomatoida</taxon>
        <taxon>Caligidae</taxon>
        <taxon>Lepeophtheirus</taxon>
    </lineage>
</organism>
<feature type="compositionally biased region" description="Polar residues" evidence="1">
    <location>
        <begin position="53"/>
        <end position="64"/>
    </location>
</feature>
<evidence type="ECO:0000313" key="2">
    <source>
        <dbReference type="EMBL" id="CAF2816431.1"/>
    </source>
</evidence>
<accession>A0A7R8CKJ6</accession>
<evidence type="ECO:0000256" key="1">
    <source>
        <dbReference type="SAM" id="MobiDB-lite"/>
    </source>
</evidence>
<sequence length="105" mass="12210">MEATRGTWKHELLNLTPIKRLKTDAVSSLLLPTSTVPKPEDQCDKKLPKNLHESTSSQTPSSVDKQSEDQVDFVTPRSRREMRRQNKLYHKKNSSNLKRRKRKTP</sequence>
<feature type="region of interest" description="Disordered" evidence="1">
    <location>
        <begin position="32"/>
        <end position="105"/>
    </location>
</feature>
<name>A0A7R8CKJ6_LEPSM</name>
<keyword evidence="3" id="KW-1185">Reference proteome</keyword>
<dbReference type="Proteomes" id="UP000675881">
    <property type="component" value="Chromosome 12"/>
</dbReference>
<protein>
    <submittedName>
        <fullName evidence="2">(salmon louse) hypothetical protein</fullName>
    </submittedName>
</protein>
<dbReference type="AlphaFoldDB" id="A0A7R8CKJ6"/>
<proteinExistence type="predicted"/>